<feature type="signal peptide" evidence="6">
    <location>
        <begin position="1"/>
        <end position="22"/>
    </location>
</feature>
<feature type="binding site" evidence="5">
    <location>
        <position position="89"/>
    </location>
    <ligand>
        <name>substrate</name>
    </ligand>
</feature>
<keyword evidence="3 5" id="KW-0378">Hydrolase</keyword>
<feature type="chain" id="PRO_5046238299" description="Glutaminase" evidence="6">
    <location>
        <begin position="23"/>
        <end position="335"/>
    </location>
</feature>
<dbReference type="GO" id="GO:0004359">
    <property type="term" value="F:glutaminase activity"/>
    <property type="evidence" value="ECO:0007669"/>
    <property type="project" value="UniProtKB-EC"/>
</dbReference>
<dbReference type="Gene3D" id="3.40.710.10">
    <property type="entry name" value="DD-peptidase/beta-lactamase superfamily"/>
    <property type="match status" value="1"/>
</dbReference>
<name>A0ABU9MYH6_9GAMM</name>
<evidence type="ECO:0000313" key="7">
    <source>
        <dbReference type="EMBL" id="MEM0516287.1"/>
    </source>
</evidence>
<dbReference type="InterPro" id="IPR012338">
    <property type="entry name" value="Beta-lactam/transpept-like"/>
</dbReference>
<dbReference type="InterPro" id="IPR015868">
    <property type="entry name" value="Glutaminase"/>
</dbReference>
<keyword evidence="6" id="KW-0732">Signal</keyword>
<dbReference type="PANTHER" id="PTHR12544">
    <property type="entry name" value="GLUTAMINASE"/>
    <property type="match status" value="1"/>
</dbReference>
<evidence type="ECO:0000256" key="5">
    <source>
        <dbReference type="HAMAP-Rule" id="MF_00313"/>
    </source>
</evidence>
<dbReference type="PANTHER" id="PTHR12544:SF48">
    <property type="entry name" value="GLUTAMINASE 1"/>
    <property type="match status" value="1"/>
</dbReference>
<comment type="subunit">
    <text evidence="5">Homotetramer.</text>
</comment>
<evidence type="ECO:0000256" key="6">
    <source>
        <dbReference type="SAM" id="SignalP"/>
    </source>
</evidence>
<feature type="binding site" evidence="5">
    <location>
        <position position="267"/>
    </location>
    <ligand>
        <name>substrate</name>
    </ligand>
</feature>
<comment type="catalytic activity">
    <reaction evidence="4 5">
        <text>L-glutamine + H2O = L-glutamate + NH4(+)</text>
        <dbReference type="Rhea" id="RHEA:15889"/>
        <dbReference type="ChEBI" id="CHEBI:15377"/>
        <dbReference type="ChEBI" id="CHEBI:28938"/>
        <dbReference type="ChEBI" id="CHEBI:29985"/>
        <dbReference type="ChEBI" id="CHEBI:58359"/>
        <dbReference type="EC" id="3.5.1.2"/>
    </reaction>
</comment>
<dbReference type="Proteomes" id="UP001447008">
    <property type="component" value="Unassembled WGS sequence"/>
</dbReference>
<dbReference type="HAMAP" id="MF_00313">
    <property type="entry name" value="Glutaminase"/>
    <property type="match status" value="1"/>
</dbReference>
<feature type="binding site" evidence="5">
    <location>
        <position position="215"/>
    </location>
    <ligand>
        <name>substrate</name>
    </ligand>
</feature>
<comment type="caution">
    <text evidence="7">The sequence shown here is derived from an EMBL/GenBank/DDBJ whole genome shotgun (WGS) entry which is preliminary data.</text>
</comment>
<evidence type="ECO:0000256" key="2">
    <source>
        <dbReference type="ARBA" id="ARBA00012918"/>
    </source>
</evidence>
<proteinExistence type="inferred from homology"/>
<evidence type="ECO:0000256" key="4">
    <source>
        <dbReference type="ARBA" id="ARBA00049534"/>
    </source>
</evidence>
<keyword evidence="8" id="KW-1185">Reference proteome</keyword>
<organism evidence="7 8">
    <name type="scientific">Pseudoalteromonas qingdaonensis</name>
    <dbReference type="NCBI Taxonomy" id="3131913"/>
    <lineage>
        <taxon>Bacteria</taxon>
        <taxon>Pseudomonadati</taxon>
        <taxon>Pseudomonadota</taxon>
        <taxon>Gammaproteobacteria</taxon>
        <taxon>Alteromonadales</taxon>
        <taxon>Pseudoalteromonadaceae</taxon>
        <taxon>Pseudoalteromonas</taxon>
    </lineage>
</organism>
<evidence type="ECO:0000256" key="3">
    <source>
        <dbReference type="ARBA" id="ARBA00022801"/>
    </source>
</evidence>
<gene>
    <name evidence="5 7" type="primary">glsA</name>
    <name evidence="7" type="ORF">WCN91_12840</name>
</gene>
<dbReference type="SUPFAM" id="SSF56601">
    <property type="entry name" value="beta-lactamase/transpeptidase-like"/>
    <property type="match status" value="1"/>
</dbReference>
<feature type="binding site" evidence="5">
    <location>
        <position position="285"/>
    </location>
    <ligand>
        <name>substrate</name>
    </ligand>
</feature>
<feature type="binding site" evidence="5">
    <location>
        <position position="140"/>
    </location>
    <ligand>
        <name>substrate</name>
    </ligand>
</feature>
<evidence type="ECO:0000313" key="8">
    <source>
        <dbReference type="Proteomes" id="UP001447008"/>
    </source>
</evidence>
<protein>
    <recommendedName>
        <fullName evidence="2 5">Glutaminase</fullName>
        <ecNumber evidence="2 5">3.5.1.2</ecNumber>
    </recommendedName>
</protein>
<feature type="binding site" evidence="5">
    <location>
        <position position="191"/>
    </location>
    <ligand>
        <name>substrate</name>
    </ligand>
</feature>
<dbReference type="RefSeq" id="WP_342679662.1">
    <property type="nucleotide sequence ID" value="NZ_JBCGCU010000016.1"/>
</dbReference>
<reference evidence="7 8" key="1">
    <citation type="submission" date="2024-03" db="EMBL/GenBank/DDBJ databases">
        <title>Pseudoalteromonas qingdaonensis sp. nov., isolated from the intestines of marine benthic organisms.</title>
        <authorList>
            <person name="Lin X."/>
            <person name="Fang S."/>
            <person name="Hu X."/>
        </authorList>
    </citation>
    <scope>NUCLEOTIDE SEQUENCE [LARGE SCALE GENOMIC DNA]</scope>
    <source>
        <strain evidence="7 8">YIC-827</strain>
    </source>
</reference>
<dbReference type="EMBL" id="JBCGCU010000016">
    <property type="protein sequence ID" value="MEM0516287.1"/>
    <property type="molecule type" value="Genomic_DNA"/>
</dbReference>
<accession>A0ABU9MYH6</accession>
<evidence type="ECO:0000256" key="1">
    <source>
        <dbReference type="ARBA" id="ARBA00011076"/>
    </source>
</evidence>
<keyword evidence="5" id="KW-0007">Acetylation</keyword>
<dbReference type="NCBIfam" id="TIGR03814">
    <property type="entry name" value="Gln_ase"/>
    <property type="match status" value="1"/>
</dbReference>
<comment type="similarity">
    <text evidence="1 5">Belongs to the glutaminase family.</text>
</comment>
<feature type="binding site" evidence="5">
    <location>
        <position position="184"/>
    </location>
    <ligand>
        <name>substrate</name>
    </ligand>
</feature>
<dbReference type="Pfam" id="PF04960">
    <property type="entry name" value="Glutaminase"/>
    <property type="match status" value="1"/>
</dbReference>
<dbReference type="NCBIfam" id="NF009020">
    <property type="entry name" value="PRK12356.1"/>
    <property type="match status" value="1"/>
</dbReference>
<dbReference type="EC" id="3.5.1.2" evidence="2 5"/>
<sequence length="335" mass="35427">MKKILYALILVSALGLHSQVDARANDSTKVEQILAQAHTLYKDEKSGANADYIPALAKVDSEQFALALVTTDGKVFTRGDIDSHFSIQSISKVFTLALAMEQQGPAAILDKIGANATGLPFNSVTAIELNQARSVNPLVNAGAMATVSLIEGENAAQKWQAISTWYGQFATTKLAVLEDVYRSESSSNGHNLAIAELLQSYGRFYGDVDINLDIYTRQCSVGVTTKDLAIMASVLANGGTHPISGAKLMSADNVERVLAVMSTAGLYETSGEWAYTVGLPAKSGVGGGIIAIMPGKFAIAAFSPRLDAAGNSVRAQKAIDYIAEKAKANIFSSQD</sequence>